<dbReference type="CDD" id="cd09176">
    <property type="entry name" value="PLDc_unchar6"/>
    <property type="match status" value="1"/>
</dbReference>
<dbReference type="EMBL" id="CP143425">
    <property type="protein sequence ID" value="WVX51609.1"/>
    <property type="molecule type" value="Genomic_DNA"/>
</dbReference>
<accession>A0ABZ2C421</accession>
<evidence type="ECO:0000313" key="1">
    <source>
        <dbReference type="EMBL" id="WVX51609.1"/>
    </source>
</evidence>
<sequence length="312" mass="35344">MNPKILGTDLENLISTAQHHVVFVAPFIKKDALRRALAAIPEGVQKIDCVTRWRPEDIVDGVCDLEIYDVIEGTSRARLWRQTDLHAKYFRSDKRCLVGSANLTGKALGWRLPSNLELLVELESGFPGLREWENNLFEESTVVTPELRDDIAKKVEELKVERPPRRSVDVETDADPDNKWMPMCPSPEKLFGVYSGTIDAGKMVQSAYDLACRDLVTLGPPSGFTEASFKSFVGKRLKNLDVIGKVNAASELGLTDTQAALMLFDYIDPLFEIDAGDVWKILKRWMMYFYPEDFRVEVGQEVLVKSRQINFK</sequence>
<proteinExistence type="predicted"/>
<dbReference type="SUPFAM" id="SSF56024">
    <property type="entry name" value="Phospholipase D/nuclease"/>
    <property type="match status" value="1"/>
</dbReference>
<evidence type="ECO:0000313" key="2">
    <source>
        <dbReference type="Proteomes" id="UP001318682"/>
    </source>
</evidence>
<geneLocation type="plasmid" evidence="1 2">
    <name>pROLI83</name>
</geneLocation>
<dbReference type="Proteomes" id="UP001318682">
    <property type="component" value="Plasmid pROLI83"/>
</dbReference>
<dbReference type="Gene3D" id="3.30.870.10">
    <property type="entry name" value="Endonuclease Chain A"/>
    <property type="match status" value="1"/>
</dbReference>
<dbReference type="RefSeq" id="WP_187430182.1">
    <property type="nucleotide sequence ID" value="NZ_CP143425.1"/>
</dbReference>
<keyword evidence="1" id="KW-0614">Plasmid</keyword>
<reference evidence="1 2" key="1">
    <citation type="submission" date="2024-01" db="EMBL/GenBank/DDBJ databases">
        <title>Roseobacter fucihabitans sp. nov., isolated from the brown alga Fucus spiralis.</title>
        <authorList>
            <person name="Hahnke S."/>
            <person name="Berger M."/>
            <person name="Schlingloff A."/>
            <person name="Athale I."/>
            <person name="Neumann-Schaal M."/>
            <person name="Adenaya A."/>
            <person name="Poehlein A."/>
            <person name="Daniel R."/>
            <person name="Pertersen J."/>
            <person name="Brinkhoff T."/>
        </authorList>
    </citation>
    <scope>NUCLEOTIDE SEQUENCE [LARGE SCALE GENOMIC DNA]</scope>
    <source>
        <strain evidence="1 2">B14</strain>
        <plasmid evidence="1 2">pROLI83</plasmid>
    </source>
</reference>
<protein>
    <recommendedName>
        <fullName evidence="3">Phospholipase D-like domain-containing protein</fullName>
    </recommendedName>
</protein>
<evidence type="ECO:0008006" key="3">
    <source>
        <dbReference type="Google" id="ProtNLM"/>
    </source>
</evidence>
<organism evidence="1 2">
    <name type="scientific">Roseobacter fucihabitans</name>
    <dbReference type="NCBI Taxonomy" id="1537242"/>
    <lineage>
        <taxon>Bacteria</taxon>
        <taxon>Pseudomonadati</taxon>
        <taxon>Pseudomonadota</taxon>
        <taxon>Alphaproteobacteria</taxon>
        <taxon>Rhodobacterales</taxon>
        <taxon>Roseobacteraceae</taxon>
        <taxon>Roseobacter</taxon>
    </lineage>
</organism>
<name>A0ABZ2C421_9RHOB</name>
<dbReference type="InterPro" id="IPR059166">
    <property type="entry name" value="PLD-like_cat"/>
</dbReference>
<keyword evidence="2" id="KW-1185">Reference proteome</keyword>
<gene>
    <name evidence="1" type="ORF">ROLI_047110</name>
</gene>